<dbReference type="Gene3D" id="3.40.50.720">
    <property type="entry name" value="NAD(P)-binding Rossmann-like Domain"/>
    <property type="match status" value="1"/>
</dbReference>
<reference evidence="3" key="1">
    <citation type="submission" date="2016-12" db="EMBL/GenBank/DDBJ databases">
        <title>Draft Genome Sequences od Carboxydothermus pertinax and islandicus, Hydrogenogenic Carboxydotrophic Bacteria.</title>
        <authorList>
            <person name="Fukuyama Y."/>
            <person name="Ohmae K."/>
            <person name="Yoneda Y."/>
            <person name="Yoshida T."/>
            <person name="Sako Y."/>
        </authorList>
    </citation>
    <scope>NUCLEOTIDE SEQUENCE [LARGE SCALE GENOMIC DNA]</scope>
    <source>
        <strain evidence="3">Ug1</strain>
    </source>
</reference>
<proteinExistence type="predicted"/>
<organism evidence="2 3">
    <name type="scientific">Carboxydothermus pertinax</name>
    <dbReference type="NCBI Taxonomy" id="870242"/>
    <lineage>
        <taxon>Bacteria</taxon>
        <taxon>Bacillati</taxon>
        <taxon>Bacillota</taxon>
        <taxon>Clostridia</taxon>
        <taxon>Thermoanaerobacterales</taxon>
        <taxon>Thermoanaerobacteraceae</taxon>
        <taxon>Carboxydothermus</taxon>
    </lineage>
</organism>
<dbReference type="PANTHER" id="PTHR30388">
    <property type="entry name" value="ALDEHYDE OXIDOREDUCTASE MOLYBDENUM COFACTOR ASSEMBLY PROTEIN"/>
    <property type="match status" value="1"/>
</dbReference>
<evidence type="ECO:0000313" key="3">
    <source>
        <dbReference type="Proteomes" id="UP000187485"/>
    </source>
</evidence>
<dbReference type="RefSeq" id="WP_075858276.1">
    <property type="nucleotide sequence ID" value="NZ_BDJK01000006.1"/>
</dbReference>
<name>A0A1L8CSB2_9THEO</name>
<dbReference type="AlphaFoldDB" id="A0A1L8CSB2"/>
<accession>A0A1L8CSB2</accession>
<evidence type="ECO:0000313" key="2">
    <source>
        <dbReference type="EMBL" id="GAV21825.1"/>
    </source>
</evidence>
<sequence>MLYKLIEEKLLEGKKSFLITRLFSEEKLLLDEAGEVLFVSEEKALLLQKYFSQDIKEPIYLKEEGIFIEPIIPQRKLLILGAGHIARPLVTFARELGFTITLYDDRPTFVTSQNIPGADNYICDSFDRVLDYVIPTENLAVVVVTRGHHHDLTCVEKFLPYNLAYLGMIGSRTKVKAIFKALVEKGYSEEDVKKIYAPIGLDLGGTEPAEVALSIIAEIQAVYYRKNQRHLKSGVK</sequence>
<dbReference type="Pfam" id="PF13478">
    <property type="entry name" value="XdhC_C"/>
    <property type="match status" value="1"/>
</dbReference>
<dbReference type="EMBL" id="BDJK01000006">
    <property type="protein sequence ID" value="GAV21825.1"/>
    <property type="molecule type" value="Genomic_DNA"/>
</dbReference>
<dbReference type="SUPFAM" id="SSF51735">
    <property type="entry name" value="NAD(P)-binding Rossmann-fold domains"/>
    <property type="match status" value="1"/>
</dbReference>
<protein>
    <recommendedName>
        <fullName evidence="1">XdhC Rossmann domain-containing protein</fullName>
    </recommendedName>
</protein>
<dbReference type="InterPro" id="IPR027051">
    <property type="entry name" value="XdhC_Rossmann_dom"/>
</dbReference>
<dbReference type="PANTHER" id="PTHR30388:SF6">
    <property type="entry name" value="XANTHINE DEHYDROGENASE SUBUNIT A-RELATED"/>
    <property type="match status" value="1"/>
</dbReference>
<dbReference type="Proteomes" id="UP000187485">
    <property type="component" value="Unassembled WGS sequence"/>
</dbReference>
<evidence type="ECO:0000259" key="1">
    <source>
        <dbReference type="Pfam" id="PF13478"/>
    </source>
</evidence>
<dbReference type="STRING" id="870242.cpu_03350"/>
<dbReference type="InterPro" id="IPR036291">
    <property type="entry name" value="NAD(P)-bd_dom_sf"/>
</dbReference>
<dbReference type="InterPro" id="IPR052698">
    <property type="entry name" value="MoCofactor_Util/Proc"/>
</dbReference>
<feature type="domain" description="XdhC Rossmann" evidence="1">
    <location>
        <begin position="77"/>
        <end position="219"/>
    </location>
</feature>
<keyword evidence="3" id="KW-1185">Reference proteome</keyword>
<comment type="caution">
    <text evidence="2">The sequence shown here is derived from an EMBL/GenBank/DDBJ whole genome shotgun (WGS) entry which is preliminary data.</text>
</comment>
<gene>
    <name evidence="2" type="ORF">cpu_03350</name>
</gene>
<dbReference type="OrthoDB" id="9773039at2"/>